<evidence type="ECO:0000313" key="9">
    <source>
        <dbReference type="Proteomes" id="UP001595607"/>
    </source>
</evidence>
<evidence type="ECO:0000256" key="3">
    <source>
        <dbReference type="ARBA" id="ARBA00022840"/>
    </source>
</evidence>
<dbReference type="SUPFAM" id="SSF55681">
    <property type="entry name" value="Class II aaRS and biotin synthetases"/>
    <property type="match status" value="1"/>
</dbReference>
<keyword evidence="2" id="KW-0547">Nucleotide-binding</keyword>
<dbReference type="EC" id="6.3.4.15" evidence="5"/>
<keyword evidence="4" id="KW-0092">Biotin</keyword>
<dbReference type="Gene3D" id="3.30.930.10">
    <property type="entry name" value="Bira Bifunctional Protein, Domain 2"/>
    <property type="match status" value="1"/>
</dbReference>
<organism evidence="8 9">
    <name type="scientific">Parvularcula lutaonensis</name>
    <dbReference type="NCBI Taxonomy" id="491923"/>
    <lineage>
        <taxon>Bacteria</taxon>
        <taxon>Pseudomonadati</taxon>
        <taxon>Pseudomonadota</taxon>
        <taxon>Alphaproteobacteria</taxon>
        <taxon>Parvularculales</taxon>
        <taxon>Parvularculaceae</taxon>
        <taxon>Parvularcula</taxon>
    </lineage>
</organism>
<protein>
    <recommendedName>
        <fullName evidence="5">biotin--[biotin carboxyl-carrier protein] ligase</fullName>
        <ecNumber evidence="5">6.3.4.15</ecNumber>
    </recommendedName>
</protein>
<name>A0ABV7MAX4_9PROT</name>
<dbReference type="InterPro" id="IPR045864">
    <property type="entry name" value="aa-tRNA-synth_II/BPL/LPL"/>
</dbReference>
<dbReference type="SUPFAM" id="SSF50037">
    <property type="entry name" value="C-terminal domain of transcriptional repressors"/>
    <property type="match status" value="1"/>
</dbReference>
<dbReference type="EMBL" id="JBHRVA010000002">
    <property type="protein sequence ID" value="MFC3301506.1"/>
    <property type="molecule type" value="Genomic_DNA"/>
</dbReference>
<proteinExistence type="predicted"/>
<dbReference type="RefSeq" id="WP_189572627.1">
    <property type="nucleotide sequence ID" value="NZ_BMXU01000001.1"/>
</dbReference>
<feature type="domain" description="BPL/LPL catalytic" evidence="7">
    <location>
        <begin position="1"/>
        <end position="174"/>
    </location>
</feature>
<keyword evidence="9" id="KW-1185">Reference proteome</keyword>
<reference evidence="9" key="1">
    <citation type="journal article" date="2019" name="Int. J. Syst. Evol. Microbiol.">
        <title>The Global Catalogue of Microorganisms (GCM) 10K type strain sequencing project: providing services to taxonomists for standard genome sequencing and annotation.</title>
        <authorList>
            <consortium name="The Broad Institute Genomics Platform"/>
            <consortium name="The Broad Institute Genome Sequencing Center for Infectious Disease"/>
            <person name="Wu L."/>
            <person name="Ma J."/>
        </authorList>
    </citation>
    <scope>NUCLEOTIDE SEQUENCE [LARGE SCALE GENOMIC DNA]</scope>
    <source>
        <strain evidence="9">KCTC 22245</strain>
    </source>
</reference>
<comment type="catalytic activity">
    <reaction evidence="6">
        <text>biotin + L-lysyl-[protein] + ATP = N(6)-biotinyl-L-lysyl-[protein] + AMP + diphosphate + H(+)</text>
        <dbReference type="Rhea" id="RHEA:11756"/>
        <dbReference type="Rhea" id="RHEA-COMP:9752"/>
        <dbReference type="Rhea" id="RHEA-COMP:10505"/>
        <dbReference type="ChEBI" id="CHEBI:15378"/>
        <dbReference type="ChEBI" id="CHEBI:29969"/>
        <dbReference type="ChEBI" id="CHEBI:30616"/>
        <dbReference type="ChEBI" id="CHEBI:33019"/>
        <dbReference type="ChEBI" id="CHEBI:57586"/>
        <dbReference type="ChEBI" id="CHEBI:83144"/>
        <dbReference type="ChEBI" id="CHEBI:456215"/>
        <dbReference type="EC" id="6.3.4.15"/>
    </reaction>
</comment>
<accession>A0ABV7MAX4</accession>
<gene>
    <name evidence="8" type="ORF">ACFONP_02020</name>
</gene>
<dbReference type="InterPro" id="IPR008988">
    <property type="entry name" value="Transcriptional_repressor_C"/>
</dbReference>
<dbReference type="Pfam" id="PF02237">
    <property type="entry name" value="BPL_C"/>
    <property type="match status" value="1"/>
</dbReference>
<evidence type="ECO:0000256" key="2">
    <source>
        <dbReference type="ARBA" id="ARBA00022741"/>
    </source>
</evidence>
<dbReference type="NCBIfam" id="TIGR00121">
    <property type="entry name" value="birA_ligase"/>
    <property type="match status" value="1"/>
</dbReference>
<evidence type="ECO:0000313" key="8">
    <source>
        <dbReference type="EMBL" id="MFC3301506.1"/>
    </source>
</evidence>
<comment type="caution">
    <text evidence="8">The sequence shown here is derived from an EMBL/GenBank/DDBJ whole genome shotgun (WGS) entry which is preliminary data.</text>
</comment>
<evidence type="ECO:0000256" key="1">
    <source>
        <dbReference type="ARBA" id="ARBA00022598"/>
    </source>
</evidence>
<dbReference type="Proteomes" id="UP001595607">
    <property type="component" value="Unassembled WGS sequence"/>
</dbReference>
<evidence type="ECO:0000256" key="5">
    <source>
        <dbReference type="ARBA" id="ARBA00024227"/>
    </source>
</evidence>
<evidence type="ECO:0000256" key="4">
    <source>
        <dbReference type="ARBA" id="ARBA00023267"/>
    </source>
</evidence>
<sequence length="238" mass="25752">MRHQRLVTCGSTNDEVRRAFFEGAAFPLLISAEQQTEGRGREGRPWAQLEGNFAGSFLVEATRALLSHPGAVSLLAGLAVRDALVACSADSQDLTLKWPNDVLKSEQKVAGILAEMVEDSTRRAFIIGIGVNLRKAPEATAFPAAAAFDADPPDPESFGKRLGETLLRWISLAEAQGAPHIFAAWRSHAWRLGEPLAVRTSGEPIEGIFEDIDGHGRMILRLPTGEHRIIAAGDAARR</sequence>
<dbReference type="Gene3D" id="2.30.30.100">
    <property type="match status" value="1"/>
</dbReference>
<dbReference type="PANTHER" id="PTHR12835">
    <property type="entry name" value="BIOTIN PROTEIN LIGASE"/>
    <property type="match status" value="1"/>
</dbReference>
<dbReference type="CDD" id="cd16442">
    <property type="entry name" value="BPL"/>
    <property type="match status" value="1"/>
</dbReference>
<dbReference type="InterPro" id="IPR004143">
    <property type="entry name" value="BPL_LPL_catalytic"/>
</dbReference>
<evidence type="ECO:0000259" key="7">
    <source>
        <dbReference type="PROSITE" id="PS51733"/>
    </source>
</evidence>
<dbReference type="GO" id="GO:0004077">
    <property type="term" value="F:biotin--[biotin carboxyl-carrier protein] ligase activity"/>
    <property type="evidence" value="ECO:0007669"/>
    <property type="project" value="UniProtKB-EC"/>
</dbReference>
<keyword evidence="3" id="KW-0067">ATP-binding</keyword>
<dbReference type="Pfam" id="PF03099">
    <property type="entry name" value="BPL_LplA_LipB"/>
    <property type="match status" value="1"/>
</dbReference>
<dbReference type="PROSITE" id="PS51733">
    <property type="entry name" value="BPL_LPL_CATALYTIC"/>
    <property type="match status" value="1"/>
</dbReference>
<dbReference type="PANTHER" id="PTHR12835:SF5">
    <property type="entry name" value="BIOTIN--PROTEIN LIGASE"/>
    <property type="match status" value="1"/>
</dbReference>
<dbReference type="InterPro" id="IPR003142">
    <property type="entry name" value="BPL_C"/>
</dbReference>
<keyword evidence="1 8" id="KW-0436">Ligase</keyword>
<evidence type="ECO:0000256" key="6">
    <source>
        <dbReference type="ARBA" id="ARBA00047846"/>
    </source>
</evidence>
<dbReference type="InterPro" id="IPR004408">
    <property type="entry name" value="Biotin_CoA_COase_ligase"/>
</dbReference>